<dbReference type="EMBL" id="ACHA02000010">
    <property type="protein sequence ID" value="EFK58205.1"/>
    <property type="molecule type" value="Genomic_DNA"/>
</dbReference>
<proteinExistence type="predicted"/>
<dbReference type="Proteomes" id="UP000006258">
    <property type="component" value="Unassembled WGS sequence"/>
</dbReference>
<sequence length="80" mass="8825">MYTFYGGNYDGYHYDRQGKVLGYSSITGIAPSPGMMKANPRDIFNIVKSIKDFLSTAKTVGTVITKNSVICQTGQLLSMY</sequence>
<dbReference type="HOGENOM" id="CLU_2587953_0_0_10"/>
<protein>
    <submittedName>
        <fullName evidence="1">Uncharacterized protein</fullName>
    </submittedName>
</protein>
<keyword evidence="2" id="KW-1185">Reference proteome</keyword>
<gene>
    <name evidence="1" type="ORF">HMPREF0766_12197</name>
</gene>
<reference evidence="1" key="1">
    <citation type="submission" date="2010-07" db="EMBL/GenBank/DDBJ databases">
        <authorList>
            <person name="Muzny D."/>
            <person name="Qin X."/>
            <person name="Buhay C."/>
            <person name="Dugan-Rocha S."/>
            <person name="Ding Y."/>
            <person name="Chen G."/>
            <person name="Hawes A."/>
            <person name="Holder M."/>
            <person name="Jhangiani S."/>
            <person name="Johnson A."/>
            <person name="Khan Z."/>
            <person name="Li Z."/>
            <person name="Liu W."/>
            <person name="Liu X."/>
            <person name="Perez L."/>
            <person name="Shen H."/>
            <person name="Wang Q."/>
            <person name="Watt J."/>
            <person name="Xi L."/>
            <person name="Xin Y."/>
            <person name="Zhou J."/>
            <person name="Deng J."/>
            <person name="Jiang H."/>
            <person name="Liu Y."/>
            <person name="Qu J."/>
            <person name="Song X.-Z."/>
            <person name="Zhang L."/>
            <person name="Villasana D."/>
            <person name="Johnson A."/>
            <person name="Liu J."/>
            <person name="Liyanage D."/>
            <person name="Lorensuhewa L."/>
            <person name="Robinson T."/>
            <person name="Song A."/>
            <person name="Song B.-B."/>
            <person name="Dinh H."/>
            <person name="Thornton R."/>
            <person name="Coyle M."/>
            <person name="Francisco L."/>
            <person name="Jackson L."/>
            <person name="Javaid M."/>
            <person name="Korchina V."/>
            <person name="Kovar C."/>
            <person name="Mata R."/>
            <person name="Mathew T."/>
            <person name="Ngo R."/>
            <person name="Nguyen L."/>
            <person name="Nguyen N."/>
            <person name="Okwuonu G."/>
            <person name="Ongeri F."/>
            <person name="Pham C."/>
            <person name="Simmons D."/>
            <person name="Wilczek-Boney K."/>
            <person name="Hale W."/>
            <person name="Jakkamsetti A."/>
            <person name="Pham P."/>
            <person name="Ruth R."/>
            <person name="San Lucas F."/>
            <person name="Warren J."/>
            <person name="Zhang J."/>
            <person name="Zhao Z."/>
            <person name="Zhou C."/>
            <person name="Zhu D."/>
            <person name="Lee S."/>
            <person name="Bess C."/>
            <person name="Blankenburg K."/>
            <person name="Forbes L."/>
            <person name="Fu Q."/>
            <person name="Gubbala S."/>
            <person name="Hirani K."/>
            <person name="Jayaseelan J.C."/>
            <person name="Lara F."/>
            <person name="Munidasa M."/>
            <person name="Palculict T."/>
            <person name="Patil S."/>
            <person name="Pu L.-L."/>
            <person name="Saada N."/>
            <person name="Tang L."/>
            <person name="Weissenberger G."/>
            <person name="Zhu Y."/>
            <person name="Hemphill L."/>
            <person name="Shang Y."/>
            <person name="Youmans B."/>
            <person name="Ayvaz T."/>
            <person name="Ross M."/>
            <person name="Santibanez J."/>
            <person name="Aqrawi P."/>
            <person name="Gross S."/>
            <person name="Joshi V."/>
            <person name="Fowler G."/>
            <person name="Nazareth L."/>
            <person name="Reid J."/>
            <person name="Worley K."/>
            <person name="Petrosino J."/>
            <person name="Highlander S."/>
            <person name="Gibbs R."/>
        </authorList>
    </citation>
    <scope>NUCLEOTIDE SEQUENCE [LARGE SCALE GENOMIC DNA]</scope>
    <source>
        <strain evidence="1">ATCC 33861</strain>
    </source>
</reference>
<dbReference type="AlphaFoldDB" id="D7VLU3"/>
<dbReference type="STRING" id="525373.HMPREF0766_12197"/>
<evidence type="ECO:0000313" key="1">
    <source>
        <dbReference type="EMBL" id="EFK58205.1"/>
    </source>
</evidence>
<evidence type="ECO:0000313" key="2">
    <source>
        <dbReference type="Proteomes" id="UP000006258"/>
    </source>
</evidence>
<name>D7VLU3_SPHSI</name>
<organism evidence="1 2">
    <name type="scientific">Sphingobacterium spiritivorum ATCC 33861</name>
    <dbReference type="NCBI Taxonomy" id="525373"/>
    <lineage>
        <taxon>Bacteria</taxon>
        <taxon>Pseudomonadati</taxon>
        <taxon>Bacteroidota</taxon>
        <taxon>Sphingobacteriia</taxon>
        <taxon>Sphingobacteriales</taxon>
        <taxon>Sphingobacteriaceae</taxon>
        <taxon>Sphingobacterium</taxon>
    </lineage>
</organism>
<comment type="caution">
    <text evidence="1">The sequence shown here is derived from an EMBL/GenBank/DDBJ whole genome shotgun (WGS) entry which is preliminary data.</text>
</comment>
<accession>D7VLU3</accession>